<evidence type="ECO:0000256" key="3">
    <source>
        <dbReference type="ARBA" id="ARBA00004496"/>
    </source>
</evidence>
<evidence type="ECO:0000256" key="2">
    <source>
        <dbReference type="ARBA" id="ARBA00001966"/>
    </source>
</evidence>
<dbReference type="Gene3D" id="3.30.565.10">
    <property type="entry name" value="Histidine kinase-like ATPase, C-terminal domain"/>
    <property type="match status" value="1"/>
</dbReference>
<dbReference type="Pfam" id="PF07730">
    <property type="entry name" value="HisKA_3"/>
    <property type="match status" value="1"/>
</dbReference>
<dbReference type="GO" id="GO:0046872">
    <property type="term" value="F:metal ion binding"/>
    <property type="evidence" value="ECO:0007669"/>
    <property type="project" value="UniProtKB-KW"/>
</dbReference>
<feature type="coiled-coil region" evidence="16">
    <location>
        <begin position="168"/>
        <end position="202"/>
    </location>
</feature>
<evidence type="ECO:0000256" key="16">
    <source>
        <dbReference type="SAM" id="Coils"/>
    </source>
</evidence>
<evidence type="ECO:0000313" key="20">
    <source>
        <dbReference type="Proteomes" id="UP001183643"/>
    </source>
</evidence>
<feature type="transmembrane region" description="Helical" evidence="17">
    <location>
        <begin position="50"/>
        <end position="69"/>
    </location>
</feature>
<evidence type="ECO:0000256" key="11">
    <source>
        <dbReference type="ARBA" id="ARBA00023004"/>
    </source>
</evidence>
<organism evidence="19 20">
    <name type="scientific">Catenuloplanes atrovinosus</name>
    <dbReference type="NCBI Taxonomy" id="137266"/>
    <lineage>
        <taxon>Bacteria</taxon>
        <taxon>Bacillati</taxon>
        <taxon>Actinomycetota</taxon>
        <taxon>Actinomycetes</taxon>
        <taxon>Micromonosporales</taxon>
        <taxon>Micromonosporaceae</taxon>
        <taxon>Catenuloplanes</taxon>
    </lineage>
</organism>
<dbReference type="InterPro" id="IPR050482">
    <property type="entry name" value="Sensor_HK_TwoCompSys"/>
</dbReference>
<keyword evidence="10 19" id="KW-0418">Kinase</keyword>
<evidence type="ECO:0000256" key="4">
    <source>
        <dbReference type="ARBA" id="ARBA00012438"/>
    </source>
</evidence>
<evidence type="ECO:0000313" key="19">
    <source>
        <dbReference type="EMBL" id="MDR7276468.1"/>
    </source>
</evidence>
<dbReference type="PROSITE" id="PS50109">
    <property type="entry name" value="HIS_KIN"/>
    <property type="match status" value="1"/>
</dbReference>
<keyword evidence="13" id="KW-0411">Iron-sulfur</keyword>
<comment type="caution">
    <text evidence="19">The sequence shown here is derived from an EMBL/GenBank/DDBJ whole genome shotgun (WGS) entry which is preliminary data.</text>
</comment>
<dbReference type="GO" id="GO:0000155">
    <property type="term" value="F:phosphorelay sensor kinase activity"/>
    <property type="evidence" value="ECO:0007669"/>
    <property type="project" value="InterPro"/>
</dbReference>
<evidence type="ECO:0000259" key="18">
    <source>
        <dbReference type="PROSITE" id="PS50109"/>
    </source>
</evidence>
<keyword evidence="8" id="KW-0808">Transferase</keyword>
<keyword evidence="16" id="KW-0175">Coiled coil</keyword>
<proteinExistence type="predicted"/>
<dbReference type="InterPro" id="IPR017205">
    <property type="entry name" value="Sig_transdc_His_kinase_ChrS"/>
</dbReference>
<dbReference type="GO" id="GO:0051539">
    <property type="term" value="F:4 iron, 4 sulfur cluster binding"/>
    <property type="evidence" value="ECO:0007669"/>
    <property type="project" value="UniProtKB-KW"/>
</dbReference>
<evidence type="ECO:0000256" key="14">
    <source>
        <dbReference type="ARBA" id="ARBA00024827"/>
    </source>
</evidence>
<keyword evidence="17" id="KW-0812">Transmembrane</keyword>
<dbReference type="AlphaFoldDB" id="A0AAE3YQC5"/>
<evidence type="ECO:0000256" key="8">
    <source>
        <dbReference type="ARBA" id="ARBA00022679"/>
    </source>
</evidence>
<accession>A0AAE3YQC5</accession>
<reference evidence="19" key="1">
    <citation type="submission" date="2023-07" db="EMBL/GenBank/DDBJ databases">
        <title>Sequencing the genomes of 1000 actinobacteria strains.</title>
        <authorList>
            <person name="Klenk H.-P."/>
        </authorList>
    </citation>
    <scope>NUCLEOTIDE SEQUENCE</scope>
    <source>
        <strain evidence="19">DSM 44707</strain>
    </source>
</reference>
<keyword evidence="7" id="KW-0963">Cytoplasm</keyword>
<dbReference type="Pfam" id="PF02518">
    <property type="entry name" value="HATPase_c"/>
    <property type="match status" value="1"/>
</dbReference>
<dbReference type="SUPFAM" id="SSF55874">
    <property type="entry name" value="ATPase domain of HSP90 chaperone/DNA topoisomerase II/histidine kinase"/>
    <property type="match status" value="1"/>
</dbReference>
<dbReference type="EC" id="2.7.13.3" evidence="4"/>
<dbReference type="InterPro" id="IPR005467">
    <property type="entry name" value="His_kinase_dom"/>
</dbReference>
<dbReference type="InterPro" id="IPR003594">
    <property type="entry name" value="HATPase_dom"/>
</dbReference>
<keyword evidence="17" id="KW-1133">Transmembrane helix</keyword>
<evidence type="ECO:0000256" key="9">
    <source>
        <dbReference type="ARBA" id="ARBA00022723"/>
    </source>
</evidence>
<comment type="catalytic activity">
    <reaction evidence="1">
        <text>ATP + protein L-histidine = ADP + protein N-phospho-L-histidine.</text>
        <dbReference type="EC" id="2.7.13.3"/>
    </reaction>
</comment>
<dbReference type="EMBL" id="JAVDYB010000001">
    <property type="protein sequence ID" value="MDR7276468.1"/>
    <property type="molecule type" value="Genomic_DNA"/>
</dbReference>
<evidence type="ECO:0000256" key="1">
    <source>
        <dbReference type="ARBA" id="ARBA00000085"/>
    </source>
</evidence>
<evidence type="ECO:0000256" key="10">
    <source>
        <dbReference type="ARBA" id="ARBA00022777"/>
    </source>
</evidence>
<feature type="transmembrane region" description="Helical" evidence="17">
    <location>
        <begin position="141"/>
        <end position="168"/>
    </location>
</feature>
<dbReference type="PANTHER" id="PTHR24421:SF62">
    <property type="entry name" value="SENSORY TRANSDUCTION HISTIDINE KINASE"/>
    <property type="match status" value="1"/>
</dbReference>
<dbReference type="PANTHER" id="PTHR24421">
    <property type="entry name" value="NITRATE/NITRITE SENSOR PROTEIN NARX-RELATED"/>
    <property type="match status" value="1"/>
</dbReference>
<dbReference type="GO" id="GO:0005737">
    <property type="term" value="C:cytoplasm"/>
    <property type="evidence" value="ECO:0007669"/>
    <property type="project" value="UniProtKB-SubCell"/>
</dbReference>
<keyword evidence="9" id="KW-0479">Metal-binding</keyword>
<dbReference type="InterPro" id="IPR004358">
    <property type="entry name" value="Sig_transdc_His_kin-like_C"/>
</dbReference>
<dbReference type="InterPro" id="IPR011712">
    <property type="entry name" value="Sig_transdc_His_kin_sub3_dim/P"/>
</dbReference>
<feature type="domain" description="Histidine kinase" evidence="18">
    <location>
        <begin position="316"/>
        <end position="404"/>
    </location>
</feature>
<evidence type="ECO:0000256" key="15">
    <source>
        <dbReference type="ARBA" id="ARBA00030800"/>
    </source>
</evidence>
<dbReference type="PIRSF" id="PIRSF037434">
    <property type="entry name" value="STHK_ChrS"/>
    <property type="match status" value="1"/>
</dbReference>
<evidence type="ECO:0000256" key="6">
    <source>
        <dbReference type="ARBA" id="ARBA00022485"/>
    </source>
</evidence>
<dbReference type="SMART" id="SM00387">
    <property type="entry name" value="HATPase_c"/>
    <property type="match status" value="1"/>
</dbReference>
<protein>
    <recommendedName>
        <fullName evidence="5">Oxygen sensor histidine kinase NreB</fullName>
        <ecNumber evidence="4">2.7.13.3</ecNumber>
    </recommendedName>
    <alternativeName>
        <fullName evidence="15">Nitrogen regulation protein B</fullName>
    </alternativeName>
</protein>
<keyword evidence="20" id="KW-1185">Reference proteome</keyword>
<dbReference type="RefSeq" id="WP_310368603.1">
    <property type="nucleotide sequence ID" value="NZ_JAVDYB010000001.1"/>
</dbReference>
<dbReference type="Gene3D" id="1.20.5.1930">
    <property type="match status" value="1"/>
</dbReference>
<keyword evidence="17" id="KW-0472">Membrane</keyword>
<dbReference type="InterPro" id="IPR036890">
    <property type="entry name" value="HATPase_C_sf"/>
</dbReference>
<name>A0AAE3YQC5_9ACTN</name>
<feature type="transmembrane region" description="Helical" evidence="17">
    <location>
        <begin position="20"/>
        <end position="43"/>
    </location>
</feature>
<keyword evidence="6" id="KW-0004">4Fe-4S</keyword>
<keyword evidence="11" id="KW-0408">Iron</keyword>
<evidence type="ECO:0000256" key="17">
    <source>
        <dbReference type="SAM" id="Phobius"/>
    </source>
</evidence>
<dbReference type="GO" id="GO:0046983">
    <property type="term" value="F:protein dimerization activity"/>
    <property type="evidence" value="ECO:0007669"/>
    <property type="project" value="InterPro"/>
</dbReference>
<dbReference type="CDD" id="cd16917">
    <property type="entry name" value="HATPase_UhpB-NarQ-NarX-like"/>
    <property type="match status" value="1"/>
</dbReference>
<evidence type="ECO:0000256" key="13">
    <source>
        <dbReference type="ARBA" id="ARBA00023014"/>
    </source>
</evidence>
<sequence>MTDRDAHPPAPATELIDGRLARALALLPLALTAAATALAVAVAPDRPYPLLMPLVVATAAWGHLGWRWVARRPRGDHAVVLHLAVLWALHAALIRMDPVFVIAAIGGLVAAPMLTLDWRGFPGVFAFSVLVNVVPGPPEGATAWAITAAVVAVQTVLLGGSGTVSRWIQEQSEQRRRAVAALEAAAAENARLHRRLVEQAREAGAVAERARVAREIHDTLAQGLAGVLTQLDAARCAGSVPEPAGGHLDRAAGLARSTLDDARRSLHALRPAPLSGGLIAALRDTVDEWTGDTGVDADLRADPPPAGLSRAGEVVLLRALREALANAARHAGASKVVVTLTAMDDAVALDVRDDGRGFAPDGARPGSFGLTGIRERAEAVGGRMEIESAPGAGTVLSVLLPAGTDAT</sequence>
<dbReference type="PRINTS" id="PR00344">
    <property type="entry name" value="BCTRLSENSOR"/>
</dbReference>
<keyword evidence="12" id="KW-0902">Two-component regulatory system</keyword>
<feature type="transmembrane region" description="Helical" evidence="17">
    <location>
        <begin position="100"/>
        <end position="121"/>
    </location>
</feature>
<dbReference type="GO" id="GO:0016020">
    <property type="term" value="C:membrane"/>
    <property type="evidence" value="ECO:0007669"/>
    <property type="project" value="InterPro"/>
</dbReference>
<gene>
    <name evidence="19" type="ORF">J2S41_003246</name>
</gene>
<dbReference type="Proteomes" id="UP001183643">
    <property type="component" value="Unassembled WGS sequence"/>
</dbReference>
<evidence type="ECO:0000256" key="12">
    <source>
        <dbReference type="ARBA" id="ARBA00023012"/>
    </source>
</evidence>
<evidence type="ECO:0000256" key="7">
    <source>
        <dbReference type="ARBA" id="ARBA00022490"/>
    </source>
</evidence>
<comment type="subcellular location">
    <subcellularLocation>
        <location evidence="3">Cytoplasm</location>
    </subcellularLocation>
</comment>
<comment type="function">
    <text evidence="14">Member of the two-component regulatory system NreB/NreC involved in the control of dissimilatory nitrate/nitrite reduction in response to oxygen. NreB functions as a direct oxygen sensor histidine kinase which is autophosphorylated, in the absence of oxygen, probably at the conserved histidine residue, and transfers its phosphate group probably to a conserved aspartate residue of NreC. NreB/NreC activates the expression of the nitrate (narGHJI) and nitrite (nir) reductase operons, as well as the putative nitrate transporter gene narT.</text>
</comment>
<comment type="cofactor">
    <cofactor evidence="2">
        <name>[4Fe-4S] cluster</name>
        <dbReference type="ChEBI" id="CHEBI:49883"/>
    </cofactor>
</comment>
<evidence type="ECO:0000256" key="5">
    <source>
        <dbReference type="ARBA" id="ARBA00017322"/>
    </source>
</evidence>